<evidence type="ECO:0000256" key="1">
    <source>
        <dbReference type="SAM" id="Phobius"/>
    </source>
</evidence>
<proteinExistence type="predicted"/>
<name>E6N4N2_CALS0</name>
<dbReference type="BioCyc" id="CCAL311458:G131R-225-MONOMER"/>
<dbReference type="STRING" id="311458.CSUB_C0222"/>
<reference evidence="2 4" key="1">
    <citation type="journal article" date="2005" name="Environ. Microbiol.">
        <title>Genetic and functional properties of uncultivated thermophilic crenarchaeotes from a subsurface gold mine as revealed by analysis of genome fragments.</title>
        <authorList>
            <person name="Nunoura T."/>
            <person name="Hirayama H."/>
            <person name="Takami H."/>
            <person name="Oida H."/>
            <person name="Nishi S."/>
            <person name="Shimamura S."/>
            <person name="Suzuki Y."/>
            <person name="Inagaki F."/>
            <person name="Takai K."/>
            <person name="Nealson K.H."/>
            <person name="Horikoshi K."/>
        </authorList>
    </citation>
    <scope>NUCLEOTIDE SEQUENCE [LARGE SCALE GENOMIC DNA]</scope>
</reference>
<keyword evidence="1" id="KW-0812">Transmembrane</keyword>
<evidence type="ECO:0000313" key="2">
    <source>
        <dbReference type="EMBL" id="BAJ47251.1"/>
    </source>
</evidence>
<protein>
    <submittedName>
        <fullName evidence="2">Uncharacterized protein</fullName>
    </submittedName>
</protein>
<dbReference type="AlphaFoldDB" id="E6N4N2"/>
<accession>E6N4N2</accession>
<evidence type="ECO:0000313" key="3">
    <source>
        <dbReference type="EMBL" id="BAJ50083.1"/>
    </source>
</evidence>
<evidence type="ECO:0000313" key="4">
    <source>
        <dbReference type="Proteomes" id="UP000008120"/>
    </source>
</evidence>
<organism evidence="2 4">
    <name type="scientific">Caldiarchaeum subterraneum</name>
    <dbReference type="NCBI Taxonomy" id="311458"/>
    <lineage>
        <taxon>Archaea</taxon>
        <taxon>Nitrososphaerota</taxon>
        <taxon>Candidatus Caldarchaeales</taxon>
        <taxon>Candidatus Caldarchaeaceae</taxon>
        <taxon>Candidatus Caldarchaeum</taxon>
    </lineage>
</organism>
<dbReference type="EMBL" id="AP011831">
    <property type="protein sequence ID" value="BAJ47251.1"/>
    <property type="molecule type" value="Genomic_DNA"/>
</dbReference>
<dbReference type="Proteomes" id="UP000008120">
    <property type="component" value="Chromosome"/>
</dbReference>
<dbReference type="KEGG" id="csu:CSUB_C0222"/>
<sequence>MKIGFTLYLDELPPLKHYTGYLTLTFTLVSENGQMISRTSISNRMEPYKVDYIYPGHRWGPYVLTLKPDYSRLQGETSVSVYVVLDVEEYVEDQLGVPVIPTKPSPETVFAGAIKVSQPLPLLETGLAGFAIVVLVVAYLYIRRTRKPPR</sequence>
<feature type="transmembrane region" description="Helical" evidence="1">
    <location>
        <begin position="122"/>
        <end position="142"/>
    </location>
</feature>
<reference evidence="2 4" key="2">
    <citation type="journal article" date="2011" name="Nucleic Acids Res.">
        <title>Insights into the evolution of Archaea and eukaryotic protein modifier systems revealed by the genome of a novel archaeal group.</title>
        <authorList>
            <person name="Nunoura T."/>
            <person name="Takaki Y."/>
            <person name="Kakuta J."/>
            <person name="Nishi S."/>
            <person name="Sugahara J."/>
            <person name="Kazama H."/>
            <person name="Chee G."/>
            <person name="Hattori M."/>
            <person name="Kanai A."/>
            <person name="Atomi H."/>
            <person name="Takai K."/>
            <person name="Takami H."/>
        </authorList>
    </citation>
    <scope>NUCLEOTIDE SEQUENCE [LARGE SCALE GENOMIC DNA]</scope>
</reference>
<dbReference type="EMBL" id="BA000048">
    <property type="protein sequence ID" value="BAJ50083.1"/>
    <property type="molecule type" value="Genomic_DNA"/>
</dbReference>
<keyword evidence="1" id="KW-0472">Membrane</keyword>
<keyword evidence="1" id="KW-1133">Transmembrane helix</keyword>
<gene>
    <name evidence="3" type="ORF">CSUB_C0222</name>
    <name evidence="2" type="ORF">HGMM_F15E11C25</name>
</gene>